<dbReference type="Proteomes" id="UP000489600">
    <property type="component" value="Unassembled WGS sequence"/>
</dbReference>
<name>A0A565ATS1_9BRAS</name>
<protein>
    <submittedName>
        <fullName evidence="1">Uncharacterized protein</fullName>
    </submittedName>
</protein>
<dbReference type="AlphaFoldDB" id="A0A565ATS1"/>
<keyword evidence="2" id="KW-1185">Reference proteome</keyword>
<evidence type="ECO:0000313" key="1">
    <source>
        <dbReference type="EMBL" id="VVA91974.1"/>
    </source>
</evidence>
<sequence length="192" mass="22361">MKHVYLDGTLHWLRNDGSIIAFNPETERAQLIPSDMKLFFAADEKINRLTLISGTKEAISLYKLHGNLKWDIAKRIKNVTMNEKELVCWQVVVYDGKRLVVREKKIDFIRGVIHVYDMGANSWRVLGSTGRWAESVLDFYKFTPSLYFVEGDEHKNEIVATNDLRISYLTKVMKLIDHNEVNNLLRTYLLGR</sequence>
<comment type="caution">
    <text evidence="1">The sequence shown here is derived from an EMBL/GenBank/DDBJ whole genome shotgun (WGS) entry which is preliminary data.</text>
</comment>
<organism evidence="1 2">
    <name type="scientific">Arabis nemorensis</name>
    <dbReference type="NCBI Taxonomy" id="586526"/>
    <lineage>
        <taxon>Eukaryota</taxon>
        <taxon>Viridiplantae</taxon>
        <taxon>Streptophyta</taxon>
        <taxon>Embryophyta</taxon>
        <taxon>Tracheophyta</taxon>
        <taxon>Spermatophyta</taxon>
        <taxon>Magnoliopsida</taxon>
        <taxon>eudicotyledons</taxon>
        <taxon>Gunneridae</taxon>
        <taxon>Pentapetalae</taxon>
        <taxon>rosids</taxon>
        <taxon>malvids</taxon>
        <taxon>Brassicales</taxon>
        <taxon>Brassicaceae</taxon>
        <taxon>Arabideae</taxon>
        <taxon>Arabis</taxon>
    </lineage>
</organism>
<gene>
    <name evidence="1" type="ORF">ANE_LOCUS2419</name>
</gene>
<dbReference type="EMBL" id="CABITT030000001">
    <property type="protein sequence ID" value="VVA91974.1"/>
    <property type="molecule type" value="Genomic_DNA"/>
</dbReference>
<evidence type="ECO:0000313" key="2">
    <source>
        <dbReference type="Proteomes" id="UP000489600"/>
    </source>
</evidence>
<proteinExistence type="predicted"/>
<reference evidence="1" key="1">
    <citation type="submission" date="2019-07" db="EMBL/GenBank/DDBJ databases">
        <authorList>
            <person name="Dittberner H."/>
        </authorList>
    </citation>
    <scope>NUCLEOTIDE SEQUENCE [LARGE SCALE GENOMIC DNA]</scope>
</reference>
<accession>A0A565ATS1</accession>
<dbReference type="OrthoDB" id="1025464at2759"/>